<protein>
    <submittedName>
        <fullName evidence="5">Uncharacterized protein</fullName>
    </submittedName>
</protein>
<evidence type="ECO:0000313" key="6">
    <source>
        <dbReference type="Proteomes" id="UP000314986"/>
    </source>
</evidence>
<keyword evidence="6" id="KW-1185">Reference proteome</keyword>
<evidence type="ECO:0000256" key="2">
    <source>
        <dbReference type="ARBA" id="ARBA00022803"/>
    </source>
</evidence>
<feature type="repeat" description="TPR" evidence="3">
    <location>
        <begin position="668"/>
        <end position="701"/>
    </location>
</feature>
<reference evidence="6" key="2">
    <citation type="journal article" date="2007" name="PLoS Biol.">
        <title>Survey sequencing and comparative analysis of the elephant shark (Callorhinchus milii) genome.</title>
        <authorList>
            <person name="Venkatesh B."/>
            <person name="Kirkness E.F."/>
            <person name="Loh Y.H."/>
            <person name="Halpern A.L."/>
            <person name="Lee A.P."/>
            <person name="Johnson J."/>
            <person name="Dandona N."/>
            <person name="Viswanathan L.D."/>
            <person name="Tay A."/>
            <person name="Venter J.C."/>
            <person name="Strausberg R.L."/>
            <person name="Brenner S."/>
        </authorList>
    </citation>
    <scope>NUCLEOTIDE SEQUENCE [LARGE SCALE GENOMIC DNA]</scope>
</reference>
<name>A0A4W3GLG7_CALMI</name>
<dbReference type="Proteomes" id="UP000314986">
    <property type="component" value="Unassembled WGS sequence"/>
</dbReference>
<keyword evidence="1" id="KW-0677">Repeat</keyword>
<dbReference type="InParanoid" id="A0A4W3GLG7"/>
<evidence type="ECO:0000256" key="1">
    <source>
        <dbReference type="ARBA" id="ARBA00022737"/>
    </source>
</evidence>
<dbReference type="STRING" id="7868.ENSCMIP00000003962"/>
<dbReference type="SUPFAM" id="SSF48452">
    <property type="entry name" value="TPR-like"/>
    <property type="match status" value="2"/>
</dbReference>
<sequence length="817" mass="94177">MAEYYVEKPKIILSGKHAHIHKDATKMFWTPAFPKFAVPLSSIQELLFPSIKFQSHMNVCEKTGDLEEENEEELERKKQENLEKLLFLKKILLRKYTSMPNLVSNKPTPFDWPSGKINAKKTTSGIQMSPQITQLKPLEKITKVSKLLQQAETSQISIELKHEDHIPTTAETLEQGAGTQHTMTEFTPVDDFPCADPYIRKCKSLPNLHFLSYDTLKVDENFQSIMKEIEVQRQHLILTSVYSARGYPSVKRSLSEQKVQVSENLDSAPTNQLIIEATKIEAQETEAKSPLPPTFAKKTSGQKHASFQKRKKSLRKKSLGASKLAFVQAKMNLPPRILTRHESLPILPRPIEPRLRVPKWMRHQRSSSLPFTLGFEAFVKAEGGIGQNVVEREWVRAIWDKWFDEVFPATEGPSDLTDDKKVESQATKEKELMANRESMLKEIELQNLVSLRERAKLGVQAAETWHPLLNVDLGVTENDLQFETNKLTQIIEKPNAGTAFDYCRRGALYRKLGELKLAMDDLNKAIEMEPKLLDAYWHRHLIFVLQLKVPNALEDLNYVLKNNKIHADAYRSKAEIYRSRGEITMAIINYTQALKCKPDDETYFRRGEMHEHRNEVRLAMEDYSLAISMNPKRLDALMKRAKYYFNISNWNVAIQDYTSIIQYDPTFAKARNLRGQAYAKQGLYQKAILDLSAAIHLDPNDWEAFYHRGCLLRKVEPHKAIQDFSVSVLINNEIENLDTFLFRGILYTQLNLWPEAIFDFETVLRLDSAISVAHVNLGLIFLLKMNQYFEAIRRFTNAIKVDPTYARAYVCRAEAHH</sequence>
<dbReference type="Pfam" id="PF13181">
    <property type="entry name" value="TPR_8"/>
    <property type="match status" value="1"/>
</dbReference>
<dbReference type="Ensembl" id="ENSCMIT00000004111.1">
    <property type="protein sequence ID" value="ENSCMIP00000003962.1"/>
    <property type="gene ID" value="ENSCMIG00000002361.1"/>
</dbReference>
<dbReference type="PROSITE" id="PS50005">
    <property type="entry name" value="TPR"/>
    <property type="match status" value="3"/>
</dbReference>
<evidence type="ECO:0000313" key="5">
    <source>
        <dbReference type="Ensembl" id="ENSCMIP00000003962.1"/>
    </source>
</evidence>
<feature type="repeat" description="TPR" evidence="3">
    <location>
        <begin position="499"/>
        <end position="532"/>
    </location>
</feature>
<feature type="repeat" description="TPR" evidence="3">
    <location>
        <begin position="567"/>
        <end position="600"/>
    </location>
</feature>
<dbReference type="AlphaFoldDB" id="A0A4W3GLG7"/>
<reference evidence="5" key="5">
    <citation type="submission" date="2025-09" db="UniProtKB">
        <authorList>
            <consortium name="Ensembl"/>
        </authorList>
    </citation>
    <scope>IDENTIFICATION</scope>
</reference>
<dbReference type="Pfam" id="PF00515">
    <property type="entry name" value="TPR_1"/>
    <property type="match status" value="1"/>
</dbReference>
<dbReference type="SMART" id="SM00028">
    <property type="entry name" value="TPR"/>
    <property type="match status" value="7"/>
</dbReference>
<proteinExistence type="predicted"/>
<organism evidence="5 6">
    <name type="scientific">Callorhinchus milii</name>
    <name type="common">Ghost shark</name>
    <dbReference type="NCBI Taxonomy" id="7868"/>
    <lineage>
        <taxon>Eukaryota</taxon>
        <taxon>Metazoa</taxon>
        <taxon>Chordata</taxon>
        <taxon>Craniata</taxon>
        <taxon>Vertebrata</taxon>
        <taxon>Chondrichthyes</taxon>
        <taxon>Holocephali</taxon>
        <taxon>Chimaeriformes</taxon>
        <taxon>Callorhinchidae</taxon>
        <taxon>Callorhinchus</taxon>
    </lineage>
</organism>
<dbReference type="Gene3D" id="1.25.40.10">
    <property type="entry name" value="Tetratricopeptide repeat domain"/>
    <property type="match status" value="4"/>
</dbReference>
<dbReference type="OMA" id="MANRESM"/>
<keyword evidence="2 3" id="KW-0802">TPR repeat</keyword>
<accession>A0A4W3GLG7</accession>
<reference evidence="6" key="3">
    <citation type="journal article" date="2014" name="Nature">
        <title>Elephant shark genome provides unique insights into gnathostome evolution.</title>
        <authorList>
            <consortium name="International Elephant Shark Genome Sequencing Consortium"/>
            <person name="Venkatesh B."/>
            <person name="Lee A.P."/>
            <person name="Ravi V."/>
            <person name="Maurya A.K."/>
            <person name="Lian M.M."/>
            <person name="Swann J.B."/>
            <person name="Ohta Y."/>
            <person name="Flajnik M.F."/>
            <person name="Sutoh Y."/>
            <person name="Kasahara M."/>
            <person name="Hoon S."/>
            <person name="Gangu V."/>
            <person name="Roy S.W."/>
            <person name="Irimia M."/>
            <person name="Korzh V."/>
            <person name="Kondrychyn I."/>
            <person name="Lim Z.W."/>
            <person name="Tay B.H."/>
            <person name="Tohari S."/>
            <person name="Kong K.W."/>
            <person name="Ho S."/>
            <person name="Lorente-Galdos B."/>
            <person name="Quilez J."/>
            <person name="Marques-Bonet T."/>
            <person name="Raney B.J."/>
            <person name="Ingham P.W."/>
            <person name="Tay A."/>
            <person name="Hillier L.W."/>
            <person name="Minx P."/>
            <person name="Boehm T."/>
            <person name="Wilson R.K."/>
            <person name="Brenner S."/>
            <person name="Warren W.C."/>
        </authorList>
    </citation>
    <scope>NUCLEOTIDE SEQUENCE [LARGE SCALE GENOMIC DNA]</scope>
</reference>
<evidence type="ECO:0000256" key="3">
    <source>
        <dbReference type="PROSITE-ProRule" id="PRU00339"/>
    </source>
</evidence>
<dbReference type="InterPro" id="IPR050498">
    <property type="entry name" value="Ycf3"/>
</dbReference>
<reference evidence="6" key="1">
    <citation type="journal article" date="2006" name="Science">
        <title>Ancient noncoding elements conserved in the human genome.</title>
        <authorList>
            <person name="Venkatesh B."/>
            <person name="Kirkness E.F."/>
            <person name="Loh Y.H."/>
            <person name="Halpern A.L."/>
            <person name="Lee A.P."/>
            <person name="Johnson J."/>
            <person name="Dandona N."/>
            <person name="Viswanathan L.D."/>
            <person name="Tay A."/>
            <person name="Venter J.C."/>
            <person name="Strausberg R.L."/>
            <person name="Brenner S."/>
        </authorList>
    </citation>
    <scope>NUCLEOTIDE SEQUENCE [LARGE SCALE GENOMIC DNA]</scope>
</reference>
<feature type="region of interest" description="Disordered" evidence="4">
    <location>
        <begin position="285"/>
        <end position="312"/>
    </location>
</feature>
<dbReference type="InterPro" id="IPR019734">
    <property type="entry name" value="TPR_rpt"/>
</dbReference>
<dbReference type="GeneTree" id="ENSGT00950000185018"/>
<dbReference type="PANTHER" id="PTHR44858:SF1">
    <property type="entry name" value="UDP-N-ACETYLGLUCOSAMINE--PEPTIDE N-ACETYLGLUCOSAMINYLTRANSFERASE SPINDLY-RELATED"/>
    <property type="match status" value="1"/>
</dbReference>
<dbReference type="PANTHER" id="PTHR44858">
    <property type="entry name" value="TETRATRICOPEPTIDE REPEAT PROTEIN 6"/>
    <property type="match status" value="1"/>
</dbReference>
<dbReference type="InterPro" id="IPR011990">
    <property type="entry name" value="TPR-like_helical_dom_sf"/>
</dbReference>
<gene>
    <name evidence="5" type="primary">LOC103178545</name>
</gene>
<evidence type="ECO:0000256" key="4">
    <source>
        <dbReference type="SAM" id="MobiDB-lite"/>
    </source>
</evidence>
<reference evidence="5" key="4">
    <citation type="submission" date="2025-08" db="UniProtKB">
        <authorList>
            <consortium name="Ensembl"/>
        </authorList>
    </citation>
    <scope>IDENTIFICATION</scope>
</reference>